<dbReference type="Gene3D" id="1.25.40.20">
    <property type="entry name" value="Ankyrin repeat-containing domain"/>
    <property type="match status" value="1"/>
</dbReference>
<proteinExistence type="predicted"/>
<dbReference type="SUPFAM" id="SSF82185">
    <property type="entry name" value="Histone H3 K4-specific methyltransferase SET7/9 N-terminal domain"/>
    <property type="match status" value="1"/>
</dbReference>
<gene>
    <name evidence="2" type="ORF">PAUS00366_LOCUS14192</name>
    <name evidence="3" type="ORF">PAUS00366_LOCUS14193</name>
</gene>
<evidence type="ECO:0000313" key="2">
    <source>
        <dbReference type="EMBL" id="CAE0721437.1"/>
    </source>
</evidence>
<dbReference type="SUPFAM" id="SSF48403">
    <property type="entry name" value="Ankyrin repeat"/>
    <property type="match status" value="1"/>
</dbReference>
<organism evidence="2">
    <name type="scientific">Pseudo-nitzschia australis</name>
    <dbReference type="NCBI Taxonomy" id="44445"/>
    <lineage>
        <taxon>Eukaryota</taxon>
        <taxon>Sar</taxon>
        <taxon>Stramenopiles</taxon>
        <taxon>Ochrophyta</taxon>
        <taxon>Bacillariophyta</taxon>
        <taxon>Bacillariophyceae</taxon>
        <taxon>Bacillariophycidae</taxon>
        <taxon>Bacillariales</taxon>
        <taxon>Bacillariaceae</taxon>
        <taxon>Pseudo-nitzschia</taxon>
    </lineage>
</organism>
<protein>
    <submittedName>
        <fullName evidence="2">Uncharacterized protein</fullName>
    </submittedName>
</protein>
<feature type="compositionally biased region" description="Basic and acidic residues" evidence="1">
    <location>
        <begin position="407"/>
        <end position="416"/>
    </location>
</feature>
<dbReference type="EMBL" id="HBIX01020120">
    <property type="protein sequence ID" value="CAE0721438.1"/>
    <property type="molecule type" value="Transcribed_RNA"/>
</dbReference>
<feature type="compositionally biased region" description="Polar residues" evidence="1">
    <location>
        <begin position="331"/>
        <end position="347"/>
    </location>
</feature>
<evidence type="ECO:0000313" key="3">
    <source>
        <dbReference type="EMBL" id="CAE0721438.1"/>
    </source>
</evidence>
<reference evidence="2" key="1">
    <citation type="submission" date="2021-01" db="EMBL/GenBank/DDBJ databases">
        <authorList>
            <person name="Corre E."/>
            <person name="Pelletier E."/>
            <person name="Niang G."/>
            <person name="Scheremetjew M."/>
            <person name="Finn R."/>
            <person name="Kale V."/>
            <person name="Holt S."/>
            <person name="Cochrane G."/>
            <person name="Meng A."/>
            <person name="Brown T."/>
            <person name="Cohen L."/>
        </authorList>
    </citation>
    <scope>NUCLEOTIDE SEQUENCE</scope>
    <source>
        <strain evidence="2">10249 10 AB</strain>
    </source>
</reference>
<accession>A0A6V0ADY2</accession>
<feature type="region of interest" description="Disordered" evidence="1">
    <location>
        <begin position="293"/>
        <end position="313"/>
    </location>
</feature>
<feature type="compositionally biased region" description="Polar residues" evidence="1">
    <location>
        <begin position="379"/>
        <end position="389"/>
    </location>
</feature>
<dbReference type="InterPro" id="IPR036770">
    <property type="entry name" value="Ankyrin_rpt-contain_sf"/>
</dbReference>
<evidence type="ECO:0000256" key="1">
    <source>
        <dbReference type="SAM" id="MobiDB-lite"/>
    </source>
</evidence>
<dbReference type="EMBL" id="HBIX01020119">
    <property type="protein sequence ID" value="CAE0721437.1"/>
    <property type="molecule type" value="Transcribed_RNA"/>
</dbReference>
<sequence>MPFENVAETVLKRNSAMATFAATSATKNSAALPFHDHRGHQRMGGWWISLEQAKANGMGEEWWTEIEQPGSKHVAVPRWAVQPNKSSSYAKKKESLEKKHKQTKPIWCYQNGNMYLGAWTTMRNGTGGRILHLEHGMGVTFKPNGNCCVGEFRNGFVDGWGRSFWLENSLAWKQNVNKEEYQIKELRTVVVQANDDNNDTDNGGGREEHRTTHGASAWVGLPYEYHGKFVRNCKHCPAGKVTLKDGTKRVGPWLDDIAVIYKRYSDTHIAPDYENRTRANWWTEHSKCDLIPMDTPHSRKRNRQQCYPRGTSSAVAAPVAARVVALPRKNAPTSTVRDNGSVVNVNANDDPATPLQLRALPRRTSPKASRNGKSLGVSAKSNNSMNGSSIHKKVNNLRVETSYRNNGKSDDSKESNGNRSPRDRRKHNRSQDKSAGVEQHQQHQNDATTTAIADMDAAVIDVNAVVPDEAPSSSKRTRTTAPMSDTFVDADAVVPDEAPSSSTMTATRTTAPITATVATTSSNGSVRNQCASSALCMYPDAYLSETEEREFPLHTAVKFGADDFVDEELEKIGKRKPSSGCSANGGNSESSVSTYMSAINAIDSKGRTALDLAALTGQLDLVEKLRKTEGSRFLFGSGPRMMIIAKKRSKNVTAYLEQVTEGVE</sequence>
<name>A0A6V0ADY2_9STRA</name>
<dbReference type="AlphaFoldDB" id="A0A6V0ADY2"/>
<feature type="region of interest" description="Disordered" evidence="1">
    <location>
        <begin position="330"/>
        <end position="446"/>
    </location>
</feature>